<feature type="domain" description="VOC" evidence="1">
    <location>
        <begin position="2"/>
        <end position="127"/>
    </location>
</feature>
<accession>A0ABV4HSH0</accession>
<dbReference type="InterPro" id="IPR037523">
    <property type="entry name" value="VOC_core"/>
</dbReference>
<dbReference type="Gene3D" id="3.10.180.10">
    <property type="entry name" value="2,3-Dihydroxybiphenyl 1,2-Dioxygenase, domain 1"/>
    <property type="match status" value="1"/>
</dbReference>
<dbReference type="SUPFAM" id="SSF54593">
    <property type="entry name" value="Glyoxalase/Bleomycin resistance protein/Dihydroxybiphenyl dioxygenase"/>
    <property type="match status" value="1"/>
</dbReference>
<dbReference type="PANTHER" id="PTHR36437:SF2">
    <property type="entry name" value="GLYOXALASE_BLEOMYCIN RESISTANCE PROTEIN_DIOXYGENASE"/>
    <property type="match status" value="1"/>
</dbReference>
<keyword evidence="3" id="KW-1185">Reference proteome</keyword>
<dbReference type="PANTHER" id="PTHR36437">
    <property type="entry name" value="GLYOXALASE/BLEOMYCIN RESISTANCE PROTEIN/DIOXYGENASE"/>
    <property type="match status" value="1"/>
</dbReference>
<sequence length="133" mass="14586">MRIKLTSVLVDDQDKALEFYTKVLGFVPSQDIPVGGGFRWITVRSPEGGDAEVTLEPNANPVGRTYQQGLFEQRIPITAFEVDDVRAEHDRLRQLGVQFTTPPTEAGPVTLAVFADTCGNLIQIYQPPADQAG</sequence>
<proteinExistence type="predicted"/>
<dbReference type="InterPro" id="IPR004360">
    <property type="entry name" value="Glyas_Fos-R_dOase_dom"/>
</dbReference>
<organism evidence="2 3">
    <name type="scientific">Luteimonas salinilitoris</name>
    <dbReference type="NCBI Taxonomy" id="3237697"/>
    <lineage>
        <taxon>Bacteria</taxon>
        <taxon>Pseudomonadati</taxon>
        <taxon>Pseudomonadota</taxon>
        <taxon>Gammaproteobacteria</taxon>
        <taxon>Lysobacterales</taxon>
        <taxon>Lysobacteraceae</taxon>
        <taxon>Luteimonas</taxon>
    </lineage>
</organism>
<reference evidence="2 3" key="1">
    <citation type="submission" date="2024-07" db="EMBL/GenBank/DDBJ databases">
        <title>Luteimonas salilacus sp. nov., isolated from the shore soil of Salt Lake in Tibet of China.</title>
        <authorList>
            <person name="Zhang X."/>
            <person name="Li A."/>
        </authorList>
    </citation>
    <scope>NUCLEOTIDE SEQUENCE [LARGE SCALE GENOMIC DNA]</scope>
    <source>
        <strain evidence="2 3">B3-2-R+30</strain>
    </source>
</reference>
<dbReference type="Pfam" id="PF00903">
    <property type="entry name" value="Glyoxalase"/>
    <property type="match status" value="1"/>
</dbReference>
<evidence type="ECO:0000259" key="1">
    <source>
        <dbReference type="PROSITE" id="PS51819"/>
    </source>
</evidence>
<evidence type="ECO:0000313" key="2">
    <source>
        <dbReference type="EMBL" id="MEZ0474632.1"/>
    </source>
</evidence>
<gene>
    <name evidence="2" type="ORF">AB6713_08370</name>
</gene>
<evidence type="ECO:0000313" key="3">
    <source>
        <dbReference type="Proteomes" id="UP001566331"/>
    </source>
</evidence>
<dbReference type="Proteomes" id="UP001566331">
    <property type="component" value="Unassembled WGS sequence"/>
</dbReference>
<dbReference type="CDD" id="cd07263">
    <property type="entry name" value="VOC_like"/>
    <property type="match status" value="1"/>
</dbReference>
<name>A0ABV4HSH0_9GAMM</name>
<protein>
    <submittedName>
        <fullName evidence="2">VOC family protein</fullName>
    </submittedName>
</protein>
<dbReference type="PROSITE" id="PS51819">
    <property type="entry name" value="VOC"/>
    <property type="match status" value="1"/>
</dbReference>
<dbReference type="InterPro" id="IPR029068">
    <property type="entry name" value="Glyas_Bleomycin-R_OHBP_Dase"/>
</dbReference>
<dbReference type="EMBL" id="JBFWIC010000008">
    <property type="protein sequence ID" value="MEZ0474632.1"/>
    <property type="molecule type" value="Genomic_DNA"/>
</dbReference>
<comment type="caution">
    <text evidence="2">The sequence shown here is derived from an EMBL/GenBank/DDBJ whole genome shotgun (WGS) entry which is preliminary data.</text>
</comment>
<dbReference type="RefSeq" id="WP_370563951.1">
    <property type="nucleotide sequence ID" value="NZ_JBFWIB010000005.1"/>
</dbReference>